<sequence length="148" mass="16533">MFLNSSVQKPHHNDETKSKTASPDYVRLVKFLVQPFLESPQSLSVDCEISHILKRIWIRIAFDSSDKGKVFGRGGRNIQAIRTVIAAAAETAGQSVYLDIYGSNAQGREGMSFDEDSEERLPAPKSRPREGNDSPRPIVKPRVRSSFD</sequence>
<dbReference type="Proteomes" id="UP000660380">
    <property type="component" value="Unassembled WGS sequence"/>
</dbReference>
<reference evidence="4 5" key="1">
    <citation type="journal article" date="2020" name="ISME J.">
        <title>Comparative genomics reveals insights into cyanobacterial evolution and habitat adaptation.</title>
        <authorList>
            <person name="Chen M.Y."/>
            <person name="Teng W.K."/>
            <person name="Zhao L."/>
            <person name="Hu C.X."/>
            <person name="Zhou Y.K."/>
            <person name="Han B.P."/>
            <person name="Song L.R."/>
            <person name="Shu W.S."/>
        </authorList>
    </citation>
    <scope>NUCLEOTIDE SEQUENCE [LARGE SCALE GENOMIC DNA]</scope>
    <source>
        <strain evidence="4 5">FACHB-248</strain>
    </source>
</reference>
<evidence type="ECO:0000256" key="2">
    <source>
        <dbReference type="ARBA" id="ARBA00022884"/>
    </source>
</evidence>
<dbReference type="EMBL" id="JACJTA010000029">
    <property type="protein sequence ID" value="MBD2605804.1"/>
    <property type="molecule type" value="Genomic_DNA"/>
</dbReference>
<organism evidence="4 5">
    <name type="scientific">Scytonema hofmannii FACHB-248</name>
    <dbReference type="NCBI Taxonomy" id="1842502"/>
    <lineage>
        <taxon>Bacteria</taxon>
        <taxon>Bacillati</taxon>
        <taxon>Cyanobacteriota</taxon>
        <taxon>Cyanophyceae</taxon>
        <taxon>Nostocales</taxon>
        <taxon>Scytonemataceae</taxon>
        <taxon>Scytonema</taxon>
    </lineage>
</organism>
<dbReference type="RefSeq" id="WP_029634086.1">
    <property type="nucleotide sequence ID" value="NZ_JACJTA010000029.1"/>
</dbReference>
<keyword evidence="1" id="KW-0963">Cytoplasm</keyword>
<keyword evidence="5" id="KW-1185">Reference proteome</keyword>
<proteinExistence type="predicted"/>
<evidence type="ECO:0000256" key="1">
    <source>
        <dbReference type="ARBA" id="ARBA00022490"/>
    </source>
</evidence>
<name>A0ABR8GRI3_9CYAN</name>
<dbReference type="PANTHER" id="PTHR34654:SF1">
    <property type="entry name" value="RNA-BINDING PROTEIN KHPA"/>
    <property type="match status" value="1"/>
</dbReference>
<feature type="region of interest" description="Disordered" evidence="3">
    <location>
        <begin position="108"/>
        <end position="148"/>
    </location>
</feature>
<dbReference type="CDD" id="cd22533">
    <property type="entry name" value="KH-II_YlqC-like"/>
    <property type="match status" value="1"/>
</dbReference>
<feature type="compositionally biased region" description="Basic residues" evidence="3">
    <location>
        <begin position="139"/>
        <end position="148"/>
    </location>
</feature>
<feature type="compositionally biased region" description="Basic and acidic residues" evidence="3">
    <location>
        <begin position="119"/>
        <end position="133"/>
    </location>
</feature>
<evidence type="ECO:0000313" key="5">
    <source>
        <dbReference type="Proteomes" id="UP000660380"/>
    </source>
</evidence>
<evidence type="ECO:0000313" key="4">
    <source>
        <dbReference type="EMBL" id="MBD2605804.1"/>
    </source>
</evidence>
<comment type="caution">
    <text evidence="4">The sequence shown here is derived from an EMBL/GenBank/DDBJ whole genome shotgun (WGS) entry which is preliminary data.</text>
</comment>
<dbReference type="PANTHER" id="PTHR34654">
    <property type="entry name" value="UPF0109 PROTEIN SCO5592"/>
    <property type="match status" value="1"/>
</dbReference>
<dbReference type="Pfam" id="PF13083">
    <property type="entry name" value="KH_KhpA-B"/>
    <property type="match status" value="1"/>
</dbReference>
<dbReference type="InterPro" id="IPR020627">
    <property type="entry name" value="KhpA"/>
</dbReference>
<gene>
    <name evidence="4" type="ORF">H6G81_15080</name>
</gene>
<feature type="region of interest" description="Disordered" evidence="3">
    <location>
        <begin position="1"/>
        <end position="20"/>
    </location>
</feature>
<keyword evidence="2" id="KW-0694">RNA-binding</keyword>
<accession>A0ABR8GRI3</accession>
<protein>
    <submittedName>
        <fullName evidence="4">KH domain-containing protein</fullName>
    </submittedName>
</protein>
<evidence type="ECO:0000256" key="3">
    <source>
        <dbReference type="SAM" id="MobiDB-lite"/>
    </source>
</evidence>